<dbReference type="InterPro" id="IPR036520">
    <property type="entry name" value="UPF0759_sf"/>
</dbReference>
<evidence type="ECO:0000313" key="2">
    <source>
        <dbReference type="EMBL" id="BAJ49907.1"/>
    </source>
</evidence>
<reference evidence="1 3" key="2">
    <citation type="journal article" date="2011" name="Nucleic Acids Res.">
        <title>Insights into the evolution of Archaea and eukaryotic protein modifier systems revealed by the genome of a novel archaeal group.</title>
        <authorList>
            <person name="Nunoura T."/>
            <person name="Takaki Y."/>
            <person name="Kakuta J."/>
            <person name="Nishi S."/>
            <person name="Sugahara J."/>
            <person name="Kazama H."/>
            <person name="Chee G."/>
            <person name="Hattori M."/>
            <person name="Kanai A."/>
            <person name="Atomi H."/>
            <person name="Takai K."/>
            <person name="Takami H."/>
        </authorList>
    </citation>
    <scope>NUCLEOTIDE SEQUENCE [LARGE SCALE GENOMIC DNA]</scope>
</reference>
<reference evidence="1 3" key="1">
    <citation type="journal article" date="2005" name="Environ. Microbiol.">
        <title>Genetic and functional properties of uncultivated thermophilic crenarchaeotes from a subsurface gold mine as revealed by analysis of genome fragments.</title>
        <authorList>
            <person name="Nunoura T."/>
            <person name="Hirayama H."/>
            <person name="Takami H."/>
            <person name="Oida H."/>
            <person name="Nishi S."/>
            <person name="Shimamura S."/>
            <person name="Suzuki Y."/>
            <person name="Inagaki F."/>
            <person name="Takai K."/>
            <person name="Nealson K.H."/>
            <person name="Horikoshi K."/>
        </authorList>
    </citation>
    <scope>NUCLEOTIDE SEQUENCE [LARGE SCALE GENOMIC DNA]</scope>
</reference>
<dbReference type="Proteomes" id="UP000008120">
    <property type="component" value="Chromosome"/>
</dbReference>
<gene>
    <name evidence="2" type="ORF">CSUB_C0042</name>
    <name evidence="1" type="ORF">HGMM_F29E04C26</name>
</gene>
<dbReference type="EMBL" id="AP011723">
    <property type="protein sequence ID" value="BAJ46820.1"/>
    <property type="molecule type" value="Genomic_DNA"/>
</dbReference>
<dbReference type="SUPFAM" id="SSF117396">
    <property type="entry name" value="TM1631-like"/>
    <property type="match status" value="1"/>
</dbReference>
<dbReference type="Pfam" id="PF01904">
    <property type="entry name" value="DUF72"/>
    <property type="match status" value="1"/>
</dbReference>
<reference evidence="1" key="3">
    <citation type="journal article" date="2012" name="PLoS ONE">
        <title>A Deeply Branching Thermophilic Bacterium with an Ancient Acetyl-CoA Pathway Dominates a Subsurface Ecosystem.</title>
        <authorList>
            <person name="Takami H."/>
            <person name="Noguchi H."/>
            <person name="Takaki Y."/>
            <person name="Uchiyama I."/>
            <person name="Toyoda A."/>
            <person name="Nishi S."/>
            <person name="Chee G.-J."/>
            <person name="Arai W."/>
            <person name="Nunoura T."/>
            <person name="Itoh T."/>
            <person name="Hattori M."/>
            <person name="Takai K."/>
        </authorList>
    </citation>
    <scope>NUCLEOTIDE SEQUENCE</scope>
</reference>
<dbReference type="KEGG" id="csu:CSUB_C0042"/>
<evidence type="ECO:0000313" key="3">
    <source>
        <dbReference type="Proteomes" id="UP000008120"/>
    </source>
</evidence>
<protein>
    <submittedName>
        <fullName evidence="1">Hypothetical conserved protein</fullName>
    </submittedName>
</protein>
<dbReference type="AlphaFoldDB" id="E6N3B4"/>
<dbReference type="PANTHER" id="PTHR30348:SF4">
    <property type="entry name" value="DUF72 DOMAIN-CONTAINING PROTEIN"/>
    <property type="match status" value="1"/>
</dbReference>
<organism evidence="1 3">
    <name type="scientific">Caldiarchaeum subterraneum</name>
    <dbReference type="NCBI Taxonomy" id="311458"/>
    <lineage>
        <taxon>Archaea</taxon>
        <taxon>Nitrososphaerota</taxon>
        <taxon>Candidatus Caldarchaeales</taxon>
        <taxon>Candidatus Caldarchaeaceae</taxon>
        <taxon>Candidatus Caldarchaeum</taxon>
    </lineage>
</organism>
<evidence type="ECO:0000313" key="1">
    <source>
        <dbReference type="EMBL" id="BAJ46820.1"/>
    </source>
</evidence>
<name>E6N3B4_CALS0</name>
<dbReference type="BioCyc" id="CCAL311458:G131R-41-MONOMER"/>
<dbReference type="PANTHER" id="PTHR30348">
    <property type="entry name" value="UNCHARACTERIZED PROTEIN YECE"/>
    <property type="match status" value="1"/>
</dbReference>
<dbReference type="STRING" id="311458.CSUB_C0042"/>
<sequence>MFLLTGILLGTSGWSYDEWVGPFYRSKSEPKLRRYSNLFETVEIDSTFYSYPGERTVAGMMRAVPESFQFTAKVPGEVTHRLGLDVDKGALEAMERFTKLMRPMLVKGMLGCLLLQLPPSMKYSPELLEKFLESVDRGFRYAVEFRHPSWIRKETFTLLRRLEAAYTIVDEPLLPPVVEVTTDFAYVRWHGRGKNPWYNYHYNEAELRGWVDKLQSIKGSVRRVYGYFNNHFHGYAVHNCIQVLEMLGLADERHKAVKTQLENYFMMTGIWREEEAPVASDEEKMRLLSSLVDTPRLRRASEIADEQVQIITASPHYIRARIKEYTAIVDVEKMVILHDCEDWKKGSIQKRLCKHLTRLFLTLPEDTATPILKSIKSYLSTWSFEVKN</sequence>
<dbReference type="InterPro" id="IPR002763">
    <property type="entry name" value="DUF72"/>
</dbReference>
<proteinExistence type="predicted"/>
<accession>E6N3B4</accession>
<dbReference type="EMBL" id="BA000048">
    <property type="protein sequence ID" value="BAJ49907.1"/>
    <property type="molecule type" value="Genomic_DNA"/>
</dbReference>
<dbReference type="Gene3D" id="3.20.20.410">
    <property type="entry name" value="Protein of unknown function UPF0759"/>
    <property type="match status" value="1"/>
</dbReference>